<protein>
    <submittedName>
        <fullName evidence="1">Mobilization protein</fullName>
    </submittedName>
</protein>
<organism evidence="1 2">
    <name type="scientific">Photobacterium leiognathi lrivu.4.1</name>
    <dbReference type="NCBI Taxonomy" id="1248232"/>
    <lineage>
        <taxon>Bacteria</taxon>
        <taxon>Pseudomonadati</taxon>
        <taxon>Pseudomonadota</taxon>
        <taxon>Gammaproteobacteria</taxon>
        <taxon>Vibrionales</taxon>
        <taxon>Vibrionaceae</taxon>
        <taxon>Photobacterium</taxon>
    </lineage>
</organism>
<dbReference type="EMBL" id="DF196820">
    <property type="protein sequence ID" value="GAD31370.1"/>
    <property type="molecule type" value="Genomic_DNA"/>
</dbReference>
<reference evidence="2" key="1">
    <citation type="submission" date="2012-12" db="EMBL/GenBank/DDBJ databases">
        <title>Genome Sequence of Photobacterium leiognathi lrivu.4.1.</title>
        <authorList>
            <person name="Urbanczyk H."/>
            <person name="Ogura Y."/>
            <person name="Hayashi T."/>
            <person name="Dunlap P.V."/>
        </authorList>
    </citation>
    <scope>NUCLEOTIDE SEQUENCE [LARGE SCALE GENOMIC DNA]</scope>
    <source>
        <strain evidence="2">lrivu.4.1</strain>
    </source>
</reference>
<dbReference type="HOGENOM" id="CLU_097851_0_0_6"/>
<evidence type="ECO:0000313" key="2">
    <source>
        <dbReference type="Proteomes" id="UP000030675"/>
    </source>
</evidence>
<evidence type="ECO:0000313" key="1">
    <source>
        <dbReference type="EMBL" id="GAD31370.1"/>
    </source>
</evidence>
<dbReference type="AlphaFoldDB" id="V5F2B7"/>
<dbReference type="RefSeq" id="WP_023934204.1">
    <property type="nucleotide sequence ID" value="NZ_DF196820.1"/>
</dbReference>
<proteinExistence type="predicted"/>
<gene>
    <name evidence="1" type="ORF">PLEI_3028</name>
</gene>
<dbReference type="eggNOG" id="COG1846">
    <property type="taxonomic scope" value="Bacteria"/>
</dbReference>
<sequence length="246" mass="28694">MKNKLPHVIDAKRRGREKEHMLLSILHTEKFINFKNLQLLLSISDKSNTYKLLKKLTNKGYLVKHIVKLPSGNITLWGITQAALTDIDSPEYASPIAFEPSKINFTNLNHRLLTQRTRFFLHHLNWGSWQPADSYVFKEKFKSVTHRPDAVMTSPKGIDVALEIELTLKSPTRYRSIIKSHILALQKKQWSHVIYVVASDTAKKNLKKRFERMNYIAIGETRTPFSMYEKLFSIFTIDEMKDLKHN</sequence>
<name>V5F2B7_PHOLE</name>
<dbReference type="Proteomes" id="UP000030675">
    <property type="component" value="Unassembled WGS sequence"/>
</dbReference>
<accession>V5F2B7</accession>
<dbReference type="NCBIfam" id="NF041423">
    <property type="entry name" value="MobC_subf"/>
    <property type="match status" value="1"/>
</dbReference>